<evidence type="ECO:0000256" key="3">
    <source>
        <dbReference type="ARBA" id="ARBA00022677"/>
    </source>
</evidence>
<dbReference type="InterPro" id="IPR029058">
    <property type="entry name" value="AB_hydrolase_fold"/>
</dbReference>
<dbReference type="GO" id="GO:0005811">
    <property type="term" value="C:lipid droplet"/>
    <property type="evidence" value="ECO:0007669"/>
    <property type="project" value="UniProtKB-SubCell"/>
</dbReference>
<proteinExistence type="inferred from homology"/>
<name>A0A9P4MQ69_9PEZI</name>
<evidence type="ECO:0000256" key="2">
    <source>
        <dbReference type="ARBA" id="ARBA00008300"/>
    </source>
</evidence>
<dbReference type="Proteomes" id="UP000799439">
    <property type="component" value="Unassembled WGS sequence"/>
</dbReference>
<evidence type="ECO:0000313" key="5">
    <source>
        <dbReference type="EMBL" id="KAF2157964.1"/>
    </source>
</evidence>
<dbReference type="OrthoDB" id="448051at2759"/>
<keyword evidence="3" id="KW-0551">Lipid droplet</keyword>
<dbReference type="GO" id="GO:0019915">
    <property type="term" value="P:lipid storage"/>
    <property type="evidence" value="ECO:0007669"/>
    <property type="project" value="InterPro"/>
</dbReference>
<dbReference type="PANTHER" id="PTHR13390">
    <property type="entry name" value="LIPASE"/>
    <property type="match status" value="1"/>
</dbReference>
<dbReference type="Gene3D" id="3.40.50.1820">
    <property type="entry name" value="alpha/beta hydrolase"/>
    <property type="match status" value="1"/>
</dbReference>
<comment type="similarity">
    <text evidence="2">Belongs to the AB hydrolase superfamily. LDAH family.</text>
</comment>
<reference evidence="5" key="1">
    <citation type="journal article" date="2020" name="Stud. Mycol.">
        <title>101 Dothideomycetes genomes: a test case for predicting lifestyles and emergence of pathogens.</title>
        <authorList>
            <person name="Haridas S."/>
            <person name="Albert R."/>
            <person name="Binder M."/>
            <person name="Bloem J."/>
            <person name="Labutti K."/>
            <person name="Salamov A."/>
            <person name="Andreopoulos B."/>
            <person name="Baker S."/>
            <person name="Barry K."/>
            <person name="Bills G."/>
            <person name="Bluhm B."/>
            <person name="Cannon C."/>
            <person name="Castanera R."/>
            <person name="Culley D."/>
            <person name="Daum C."/>
            <person name="Ezra D."/>
            <person name="Gonzalez J."/>
            <person name="Henrissat B."/>
            <person name="Kuo A."/>
            <person name="Liang C."/>
            <person name="Lipzen A."/>
            <person name="Lutzoni F."/>
            <person name="Magnuson J."/>
            <person name="Mondo S."/>
            <person name="Nolan M."/>
            <person name="Ohm R."/>
            <person name="Pangilinan J."/>
            <person name="Park H.-J."/>
            <person name="Ramirez L."/>
            <person name="Alfaro M."/>
            <person name="Sun H."/>
            <person name="Tritt A."/>
            <person name="Yoshinaga Y."/>
            <person name="Zwiers L.-H."/>
            <person name="Turgeon B."/>
            <person name="Goodwin S."/>
            <person name="Spatafora J."/>
            <person name="Crous P."/>
            <person name="Grigoriev I."/>
        </authorList>
    </citation>
    <scope>NUCLEOTIDE SEQUENCE</scope>
    <source>
        <strain evidence="5">CBS 260.36</strain>
    </source>
</reference>
<sequence>MAPAFKDLYESIVLHPQSDTLSTNAYLIFLITGNPGLVGYYRSYLHTLHALCTDDTSPGDNHVQPSSTHIYSCSLAGFETTPRPGTATHPTPYDLDQQIAYIDDALSHAHDEVQSLTSSSNIRVVLIGHSVGAYMLMEILRWRKQSASMMRIVGGICLTPTVVDLRGSPSGRKVFHIGSQPLFATVATAVANALLWPVPDAVLLRLVKAVTGMPDEAAQTTFEFLRSPRGVHQALHLLRFELAQMTTDKWDDEIWGVVEPAGGRGRTKLFFCFADDDHWVASETRDQLIAARAWSGNAGEEDRPEMEIDSMGLPHAFCLRHSEAVAEKTMQYIHKLVLSDRQ</sequence>
<organism evidence="5 6">
    <name type="scientific">Myriangium duriaei CBS 260.36</name>
    <dbReference type="NCBI Taxonomy" id="1168546"/>
    <lineage>
        <taxon>Eukaryota</taxon>
        <taxon>Fungi</taxon>
        <taxon>Dikarya</taxon>
        <taxon>Ascomycota</taxon>
        <taxon>Pezizomycotina</taxon>
        <taxon>Dothideomycetes</taxon>
        <taxon>Dothideomycetidae</taxon>
        <taxon>Myriangiales</taxon>
        <taxon>Myriangiaceae</taxon>
        <taxon>Myriangium</taxon>
    </lineage>
</organism>
<comment type="subcellular location">
    <subcellularLocation>
        <location evidence="1">Lipid droplet</location>
    </subcellularLocation>
</comment>
<comment type="caution">
    <text evidence="5">The sequence shown here is derived from an EMBL/GenBank/DDBJ whole genome shotgun (WGS) entry which is preliminary data.</text>
</comment>
<gene>
    <name evidence="5" type="ORF">K461DRAFT_317978</name>
</gene>
<dbReference type="SUPFAM" id="SSF53474">
    <property type="entry name" value="alpha/beta-Hydrolases"/>
    <property type="match status" value="1"/>
</dbReference>
<dbReference type="AlphaFoldDB" id="A0A9P4MQ69"/>
<dbReference type="Pfam" id="PF10230">
    <property type="entry name" value="LIDHydrolase"/>
    <property type="match status" value="1"/>
</dbReference>
<keyword evidence="6" id="KW-1185">Reference proteome</keyword>
<evidence type="ECO:0000256" key="1">
    <source>
        <dbReference type="ARBA" id="ARBA00004502"/>
    </source>
</evidence>
<accession>A0A9P4MQ69</accession>
<keyword evidence="4" id="KW-0378">Hydrolase</keyword>
<evidence type="ECO:0000313" key="6">
    <source>
        <dbReference type="Proteomes" id="UP000799439"/>
    </source>
</evidence>
<dbReference type="InterPro" id="IPR019363">
    <property type="entry name" value="LDAH"/>
</dbReference>
<dbReference type="PANTHER" id="PTHR13390:SF0">
    <property type="entry name" value="LIPID DROPLET-ASSOCIATED HYDROLASE"/>
    <property type="match status" value="1"/>
</dbReference>
<evidence type="ECO:0000256" key="4">
    <source>
        <dbReference type="ARBA" id="ARBA00022801"/>
    </source>
</evidence>
<dbReference type="GO" id="GO:0016298">
    <property type="term" value="F:lipase activity"/>
    <property type="evidence" value="ECO:0007669"/>
    <property type="project" value="InterPro"/>
</dbReference>
<protein>
    <submittedName>
        <fullName evidence="5">Uncharacterized protein</fullName>
    </submittedName>
</protein>
<dbReference type="EMBL" id="ML996081">
    <property type="protein sequence ID" value="KAF2157964.1"/>
    <property type="molecule type" value="Genomic_DNA"/>
</dbReference>